<dbReference type="PROSITE" id="PS00482">
    <property type="entry name" value="DIHYDROOROTASE_1"/>
    <property type="match status" value="1"/>
</dbReference>
<keyword evidence="5 6" id="KW-0665">Pyrimidine biosynthesis</keyword>
<dbReference type="InterPro" id="IPR002195">
    <property type="entry name" value="Dihydroorotase_CS"/>
</dbReference>
<feature type="binding site" evidence="6">
    <location>
        <position position="94"/>
    </location>
    <ligand>
        <name>substrate</name>
    </ligand>
</feature>
<dbReference type="PANTHER" id="PTHR43668">
    <property type="entry name" value="ALLANTOINASE"/>
    <property type="match status" value="1"/>
</dbReference>
<dbReference type="PANTHER" id="PTHR43668:SF2">
    <property type="entry name" value="ALLANTOINASE"/>
    <property type="match status" value="1"/>
</dbReference>
<evidence type="ECO:0000256" key="5">
    <source>
        <dbReference type="ARBA" id="ARBA00022975"/>
    </source>
</evidence>
<name>A0AAE3JD41_9FIRM</name>
<dbReference type="Gene3D" id="3.20.20.140">
    <property type="entry name" value="Metal-dependent hydrolases"/>
    <property type="match status" value="1"/>
</dbReference>
<dbReference type="GO" id="GO:0004151">
    <property type="term" value="F:dihydroorotase activity"/>
    <property type="evidence" value="ECO:0007669"/>
    <property type="project" value="UniProtKB-UniRule"/>
</dbReference>
<feature type="binding site" evidence="6">
    <location>
        <position position="179"/>
    </location>
    <ligand>
        <name>Zn(2+)</name>
        <dbReference type="ChEBI" id="CHEBI:29105"/>
        <label>2</label>
    </ligand>
</feature>
<evidence type="ECO:0000256" key="3">
    <source>
        <dbReference type="ARBA" id="ARBA00022723"/>
    </source>
</evidence>
<comment type="similarity">
    <text evidence="2 6">Belongs to the metallo-dependent hydrolases superfamily. DHOase family. Class I DHOase subfamily.</text>
</comment>
<comment type="cofactor">
    <cofactor evidence="6">
        <name>Zn(2+)</name>
        <dbReference type="ChEBI" id="CHEBI:29105"/>
    </cofactor>
    <text evidence="6">Binds 2 Zn(2+) ions per subunit.</text>
</comment>
<proteinExistence type="inferred from homology"/>
<dbReference type="InterPro" id="IPR050138">
    <property type="entry name" value="DHOase/Allantoinase_Hydrolase"/>
</dbReference>
<dbReference type="InterPro" id="IPR004722">
    <property type="entry name" value="DHOase"/>
</dbReference>
<comment type="caution">
    <text evidence="8">The sequence shown here is derived from an EMBL/GenBank/DDBJ whole genome shotgun (WGS) entry which is preliminary data.</text>
</comment>
<comment type="function">
    <text evidence="1 6">Catalyzes the reversible cyclization of carbamoyl aspartate to dihydroorotate.</text>
</comment>
<gene>
    <name evidence="6" type="primary">pyrC</name>
    <name evidence="8" type="ORF">LKD48_06865</name>
</gene>
<feature type="binding site" evidence="6">
    <location>
        <position position="62"/>
    </location>
    <ligand>
        <name>Zn(2+)</name>
        <dbReference type="ChEBI" id="CHEBI:29105"/>
        <label>1</label>
    </ligand>
</feature>
<evidence type="ECO:0000259" key="7">
    <source>
        <dbReference type="Pfam" id="PF12890"/>
    </source>
</evidence>
<dbReference type="EC" id="3.5.2.3" evidence="6"/>
<feature type="binding site" evidence="6">
    <location>
        <position position="306"/>
    </location>
    <ligand>
        <name>Zn(2+)</name>
        <dbReference type="ChEBI" id="CHEBI:29105"/>
        <label>1</label>
    </ligand>
</feature>
<feature type="binding site" evidence="6">
    <location>
        <position position="279"/>
    </location>
    <ligand>
        <name>substrate</name>
    </ligand>
</feature>
<sequence length="427" mass="45801">MRILVENGRLLDPSRELDVQESLWIEDGIICEKQAFSANQADRVIDAAGGWVVPGLIDLHVHFRDPGLEYKETIETGCLAAAHGGYTTVCPMPNTKPSTDCPEVVKEVLDKASAACGVHVLPVGAVTVGQKGEQPTDVAALKAAGIVAISEDGKSVMNSEVYREAMLQAAECDIPVFAHCEDINLVHGGCMNAGKRAKELGLPGISNAVEDIITARDILLANETGAQLHLCHCSTKESVNLVKWGKEMGVKLTAEVCPHHFALSDEDIPSAEDTNYKMNPPLRSKEDVEAIKQALKDGVMEVISTDHAPHHADEKAKPFTQAPFGIVGLETAVALTITNLVRTGWLTPMQMIAYMSTNPAKVLGIDKGTLKPGSCADVTVIMPDESYVIDAASFASKGKNTPFDGQKVWGRVALTIADGKIIYENEQ</sequence>
<feature type="domain" description="Dihydroorotase catalytic" evidence="7">
    <location>
        <begin position="52"/>
        <end position="238"/>
    </location>
</feature>
<evidence type="ECO:0000313" key="9">
    <source>
        <dbReference type="Proteomes" id="UP001198200"/>
    </source>
</evidence>
<dbReference type="InterPro" id="IPR011059">
    <property type="entry name" value="Metal-dep_hydrolase_composite"/>
</dbReference>
<dbReference type="InterPro" id="IPR032466">
    <property type="entry name" value="Metal_Hydrolase"/>
</dbReference>
<dbReference type="GO" id="GO:0008270">
    <property type="term" value="F:zinc ion binding"/>
    <property type="evidence" value="ECO:0007669"/>
    <property type="project" value="UniProtKB-UniRule"/>
</dbReference>
<comment type="pathway">
    <text evidence="6">Pyrimidine metabolism; UMP biosynthesis via de novo pathway; (S)-dihydroorotate from bicarbonate: step 3/3.</text>
</comment>
<dbReference type="RefSeq" id="WP_227100457.1">
    <property type="nucleotide sequence ID" value="NZ_JAJEQN010000013.1"/>
</dbReference>
<evidence type="ECO:0000256" key="1">
    <source>
        <dbReference type="ARBA" id="ARBA00002368"/>
    </source>
</evidence>
<feature type="binding site" evidence="6">
    <location>
        <position position="60"/>
    </location>
    <ligand>
        <name>Zn(2+)</name>
        <dbReference type="ChEBI" id="CHEBI:29105"/>
        <label>1</label>
    </ligand>
</feature>
<evidence type="ECO:0000256" key="2">
    <source>
        <dbReference type="ARBA" id="ARBA00010286"/>
    </source>
</evidence>
<dbReference type="EMBL" id="JAJEQN010000013">
    <property type="protein sequence ID" value="MCC2221367.1"/>
    <property type="molecule type" value="Genomic_DNA"/>
</dbReference>
<organism evidence="8 9">
    <name type="scientific">Anthropogastromicrobium aceti</name>
    <dbReference type="NCBI Taxonomy" id="2981768"/>
    <lineage>
        <taxon>Bacteria</taxon>
        <taxon>Bacillati</taxon>
        <taxon>Bacillota</taxon>
        <taxon>Clostridia</taxon>
        <taxon>Lachnospirales</taxon>
        <taxon>Lachnospiraceae</taxon>
        <taxon>Anthropogastromicrobium</taxon>
    </lineage>
</organism>
<dbReference type="InterPro" id="IPR024403">
    <property type="entry name" value="DHOase_cat"/>
</dbReference>
<evidence type="ECO:0000256" key="6">
    <source>
        <dbReference type="HAMAP-Rule" id="MF_00220"/>
    </source>
</evidence>
<feature type="binding site" evidence="6">
    <location>
        <position position="310"/>
    </location>
    <ligand>
        <name>substrate</name>
    </ligand>
</feature>
<feature type="binding site" evidence="6">
    <location>
        <position position="152"/>
    </location>
    <ligand>
        <name>Zn(2+)</name>
        <dbReference type="ChEBI" id="CHEBI:29105"/>
        <label>2</label>
    </ligand>
</feature>
<evidence type="ECO:0000256" key="4">
    <source>
        <dbReference type="ARBA" id="ARBA00022801"/>
    </source>
</evidence>
<dbReference type="NCBIfam" id="TIGR00857">
    <property type="entry name" value="pyrC_multi"/>
    <property type="match status" value="1"/>
</dbReference>
<dbReference type="Proteomes" id="UP001198200">
    <property type="component" value="Unassembled WGS sequence"/>
</dbReference>
<dbReference type="Gene3D" id="2.30.40.10">
    <property type="entry name" value="Urease, subunit C, domain 1"/>
    <property type="match status" value="1"/>
</dbReference>
<dbReference type="SUPFAM" id="SSF51556">
    <property type="entry name" value="Metallo-dependent hydrolases"/>
    <property type="match status" value="1"/>
</dbReference>
<protein>
    <recommendedName>
        <fullName evidence="6">Dihydroorotase</fullName>
        <shortName evidence="6">DHOase</shortName>
        <ecNumber evidence="6">3.5.2.3</ecNumber>
    </recommendedName>
</protein>
<dbReference type="GO" id="GO:0004038">
    <property type="term" value="F:allantoinase activity"/>
    <property type="evidence" value="ECO:0007669"/>
    <property type="project" value="TreeGrafter"/>
</dbReference>
<feature type="binding site" evidence="6">
    <location>
        <begin position="324"/>
        <end position="325"/>
    </location>
    <ligand>
        <name>substrate</name>
    </ligand>
</feature>
<dbReference type="CDD" id="cd01317">
    <property type="entry name" value="DHOase_IIa"/>
    <property type="match status" value="1"/>
</dbReference>
<dbReference type="GO" id="GO:0044205">
    <property type="term" value="P:'de novo' UMP biosynthetic process"/>
    <property type="evidence" value="ECO:0007669"/>
    <property type="project" value="UniProtKB-UniRule"/>
</dbReference>
<keyword evidence="4 6" id="KW-0378">Hydrolase</keyword>
<keyword evidence="3 6" id="KW-0479">Metal-binding</keyword>
<accession>A0AAE3JD41</accession>
<dbReference type="AlphaFoldDB" id="A0AAE3JD41"/>
<dbReference type="SUPFAM" id="SSF51338">
    <property type="entry name" value="Composite domain of metallo-dependent hydrolases"/>
    <property type="match status" value="1"/>
</dbReference>
<evidence type="ECO:0000313" key="8">
    <source>
        <dbReference type="EMBL" id="MCC2221367.1"/>
    </source>
</evidence>
<dbReference type="GO" id="GO:0006145">
    <property type="term" value="P:purine nucleobase catabolic process"/>
    <property type="evidence" value="ECO:0007669"/>
    <property type="project" value="TreeGrafter"/>
</dbReference>
<reference evidence="8 9" key="1">
    <citation type="submission" date="2021-10" db="EMBL/GenBank/DDBJ databases">
        <title>Anaerobic single-cell dispensing facilitates the cultivation of human gut bacteria.</title>
        <authorList>
            <person name="Afrizal A."/>
        </authorList>
    </citation>
    <scope>NUCLEOTIDE SEQUENCE [LARGE SCALE GENOMIC DNA]</scope>
    <source>
        <strain evidence="8 9">CLA-AA-H224</strain>
    </source>
</reference>
<feature type="binding site" evidence="6">
    <location>
        <position position="152"/>
    </location>
    <ligand>
        <name>Zn(2+)</name>
        <dbReference type="ChEBI" id="CHEBI:29105"/>
        <label>1</label>
    </ligand>
</feature>
<dbReference type="HAMAP" id="MF_00220_B">
    <property type="entry name" value="PyrC_classI_B"/>
    <property type="match status" value="1"/>
</dbReference>
<keyword evidence="9" id="KW-1185">Reference proteome</keyword>
<dbReference type="GO" id="GO:0005737">
    <property type="term" value="C:cytoplasm"/>
    <property type="evidence" value="ECO:0007669"/>
    <property type="project" value="TreeGrafter"/>
</dbReference>
<keyword evidence="6" id="KW-0862">Zinc</keyword>
<feature type="binding site" evidence="6">
    <location>
        <position position="232"/>
    </location>
    <ligand>
        <name>Zn(2+)</name>
        <dbReference type="ChEBI" id="CHEBI:29105"/>
        <label>2</label>
    </ligand>
</feature>
<feature type="binding site" evidence="6">
    <location>
        <begin position="62"/>
        <end position="64"/>
    </location>
    <ligand>
        <name>substrate</name>
    </ligand>
</feature>
<feature type="active site" evidence="6">
    <location>
        <position position="306"/>
    </location>
</feature>
<dbReference type="PROSITE" id="PS00483">
    <property type="entry name" value="DIHYDROOROTASE_2"/>
    <property type="match status" value="1"/>
</dbReference>
<dbReference type="Pfam" id="PF12890">
    <property type="entry name" value="DHOase"/>
    <property type="match status" value="1"/>
</dbReference>
<comment type="catalytic activity">
    <reaction evidence="6">
        <text>(S)-dihydroorotate + H2O = N-carbamoyl-L-aspartate + H(+)</text>
        <dbReference type="Rhea" id="RHEA:24296"/>
        <dbReference type="ChEBI" id="CHEBI:15377"/>
        <dbReference type="ChEBI" id="CHEBI:15378"/>
        <dbReference type="ChEBI" id="CHEBI:30864"/>
        <dbReference type="ChEBI" id="CHEBI:32814"/>
        <dbReference type="EC" id="3.5.2.3"/>
    </reaction>
</comment>